<sequence length="373" mass="42902">MLAKFSVKNFRNFDEWVEFSFETDRSYEFNTDIISENGLVKHSMIYGVNGSGKSNLGLAIMDLTCHTQDIIVSKNLKSNYQCGCVDEDMAEFIYEFKFGDDKIVYKYGKKQVLVTEYECLTINEKEVVSFDRNKSSIIKLDLAGTEHLKTDLSSSLISAIKYISSNSVLDEDDKHSALFLKFIDFISGMVFFRTLTRTADYHGLSIDTPMSMSSDIIKNEKLSDFEKFLNECGIKCKLVAIKDGDEDRIAFDYGNKTVEFTLAASTGTLSLGVFYYWWMKVESGELKFVYVDEFDAYYHYKLARAIVSKMSNTIGQTVLTTHNISLLSNSLLRPDSYFVLHENKQYPFYKLVDKELRQAHNLEKIYKGLKYVF</sequence>
<dbReference type="EMBL" id="CP000891">
    <property type="protein sequence ID" value="ABX48746.1"/>
    <property type="molecule type" value="Genomic_DNA"/>
</dbReference>
<dbReference type="InterPro" id="IPR051396">
    <property type="entry name" value="Bact_Antivir_Def_Nuclease"/>
</dbReference>
<dbReference type="Proteomes" id="UP000000770">
    <property type="component" value="Chromosome"/>
</dbReference>
<reference evidence="2 3" key="1">
    <citation type="submission" date="2007-11" db="EMBL/GenBank/DDBJ databases">
        <title>Complete sequence of chromosome of Shewanella baltica OS195.</title>
        <authorList>
            <consortium name="US DOE Joint Genome Institute"/>
            <person name="Copeland A."/>
            <person name="Lucas S."/>
            <person name="Lapidus A."/>
            <person name="Barry K."/>
            <person name="Glavina del Rio T."/>
            <person name="Dalin E."/>
            <person name="Tice H."/>
            <person name="Pitluck S."/>
            <person name="Chain P."/>
            <person name="Malfatti S."/>
            <person name="Shin M."/>
            <person name="Vergez L."/>
            <person name="Schmutz J."/>
            <person name="Larimer F."/>
            <person name="Land M."/>
            <person name="Hauser L."/>
            <person name="Kyrpides N."/>
            <person name="Kim E."/>
            <person name="Brettar I."/>
            <person name="Rodrigues J."/>
            <person name="Konstantinidis K."/>
            <person name="Klappenbach J."/>
            <person name="Hofle M."/>
            <person name="Tiedje J."/>
            <person name="Richardson P."/>
        </authorList>
    </citation>
    <scope>NUCLEOTIDE SEQUENCE [LARGE SCALE GENOMIC DNA]</scope>
    <source>
        <strain evidence="2 3">OS195</strain>
    </source>
</reference>
<dbReference type="SUPFAM" id="SSF52540">
    <property type="entry name" value="P-loop containing nucleoside triphosphate hydrolases"/>
    <property type="match status" value="1"/>
</dbReference>
<dbReference type="GO" id="GO:0005524">
    <property type="term" value="F:ATP binding"/>
    <property type="evidence" value="ECO:0007669"/>
    <property type="project" value="InterPro"/>
</dbReference>
<evidence type="ECO:0000313" key="2">
    <source>
        <dbReference type="EMBL" id="ABX48746.1"/>
    </source>
</evidence>
<gene>
    <name evidence="2" type="ordered locus">Sbal195_1573</name>
</gene>
<dbReference type="RefSeq" id="WP_006085320.1">
    <property type="nucleotide sequence ID" value="NC_009997.1"/>
</dbReference>
<dbReference type="PANTHER" id="PTHR43581:SF4">
    <property type="entry name" value="ATP_GTP PHOSPHATASE"/>
    <property type="match status" value="1"/>
</dbReference>
<accession>A9KVK6</accession>
<dbReference type="GeneID" id="11771809"/>
<dbReference type="KEGG" id="sbn:Sbal195_1573"/>
<dbReference type="AlphaFoldDB" id="A9KVK6"/>
<evidence type="ECO:0000259" key="1">
    <source>
        <dbReference type="Pfam" id="PF13304"/>
    </source>
</evidence>
<dbReference type="PANTHER" id="PTHR43581">
    <property type="entry name" value="ATP/GTP PHOSPHATASE"/>
    <property type="match status" value="1"/>
</dbReference>
<name>A9KVK6_SHEB9</name>
<feature type="domain" description="ATPase AAA-type core" evidence="1">
    <location>
        <begin position="44"/>
        <end position="328"/>
    </location>
</feature>
<dbReference type="HOGENOM" id="CLU_707424_0_0_6"/>
<protein>
    <submittedName>
        <fullName evidence="2">SMC domain protein</fullName>
    </submittedName>
</protein>
<evidence type="ECO:0000313" key="3">
    <source>
        <dbReference type="Proteomes" id="UP000000770"/>
    </source>
</evidence>
<dbReference type="GO" id="GO:0016887">
    <property type="term" value="F:ATP hydrolysis activity"/>
    <property type="evidence" value="ECO:0007669"/>
    <property type="project" value="InterPro"/>
</dbReference>
<dbReference type="InterPro" id="IPR003959">
    <property type="entry name" value="ATPase_AAA_core"/>
</dbReference>
<dbReference type="Gene3D" id="3.40.50.300">
    <property type="entry name" value="P-loop containing nucleotide triphosphate hydrolases"/>
    <property type="match status" value="1"/>
</dbReference>
<dbReference type="Pfam" id="PF13304">
    <property type="entry name" value="AAA_21"/>
    <property type="match status" value="1"/>
</dbReference>
<proteinExistence type="predicted"/>
<organism evidence="2 3">
    <name type="scientific">Shewanella baltica (strain OS195)</name>
    <dbReference type="NCBI Taxonomy" id="399599"/>
    <lineage>
        <taxon>Bacteria</taxon>
        <taxon>Pseudomonadati</taxon>
        <taxon>Pseudomonadota</taxon>
        <taxon>Gammaproteobacteria</taxon>
        <taxon>Alteromonadales</taxon>
        <taxon>Shewanellaceae</taxon>
        <taxon>Shewanella</taxon>
    </lineage>
</organism>
<dbReference type="InterPro" id="IPR027417">
    <property type="entry name" value="P-loop_NTPase"/>
</dbReference>